<dbReference type="RefSeq" id="WP_105331764.1">
    <property type="nucleotide sequence ID" value="NZ_PUHY01000012.1"/>
</dbReference>
<dbReference type="GO" id="GO:0046872">
    <property type="term" value="F:metal ion binding"/>
    <property type="evidence" value="ECO:0007669"/>
    <property type="project" value="UniProtKB-KW"/>
</dbReference>
<reference evidence="9 10" key="1">
    <citation type="submission" date="2018-02" db="EMBL/GenBank/DDBJ databases">
        <title>Comparative genomes isolates from brazilian mangrove.</title>
        <authorList>
            <person name="Araujo J.E."/>
            <person name="Taketani R.G."/>
            <person name="Silva M.C.P."/>
            <person name="Loureco M.V."/>
            <person name="Andreote F.D."/>
        </authorList>
    </citation>
    <scope>NUCLEOTIDE SEQUENCE [LARGE SCALE GENOMIC DNA]</scope>
    <source>
        <strain evidence="9 10">Hex-1 MGV</strain>
    </source>
</reference>
<dbReference type="Gene3D" id="3.40.720.10">
    <property type="entry name" value="Alkaline Phosphatase, subunit A"/>
    <property type="match status" value="1"/>
</dbReference>
<keyword evidence="6" id="KW-0106">Calcium</keyword>
<evidence type="ECO:0000313" key="10">
    <source>
        <dbReference type="Proteomes" id="UP000238322"/>
    </source>
</evidence>
<keyword evidence="5" id="KW-0378">Hydrolase</keyword>
<feature type="chain" id="PRO_5015736191" evidence="7">
    <location>
        <begin position="25"/>
        <end position="581"/>
    </location>
</feature>
<feature type="domain" description="Sulfatase N-terminal" evidence="8">
    <location>
        <begin position="34"/>
        <end position="392"/>
    </location>
</feature>
<dbReference type="SUPFAM" id="SSF53649">
    <property type="entry name" value="Alkaline phosphatase-like"/>
    <property type="match status" value="1"/>
</dbReference>
<evidence type="ECO:0000256" key="6">
    <source>
        <dbReference type="ARBA" id="ARBA00022837"/>
    </source>
</evidence>
<evidence type="ECO:0000256" key="7">
    <source>
        <dbReference type="SAM" id="SignalP"/>
    </source>
</evidence>
<dbReference type="InterPro" id="IPR017850">
    <property type="entry name" value="Alkaline_phosphatase_core_sf"/>
</dbReference>
<name>A0A2S8FKQ2_9BACT</name>
<evidence type="ECO:0000256" key="2">
    <source>
        <dbReference type="ARBA" id="ARBA00008779"/>
    </source>
</evidence>
<dbReference type="PANTHER" id="PTHR45953">
    <property type="entry name" value="IDURONATE 2-SULFATASE"/>
    <property type="match status" value="1"/>
</dbReference>
<dbReference type="SUPFAM" id="SSF49468">
    <property type="entry name" value="VHL"/>
    <property type="match status" value="1"/>
</dbReference>
<sequence length="581" mass="65214">MDILKLNAICLLVIASVASVPVIALGDAPEDRLNVLLICVDDLRPELGCYGMPYVHSPNIDRLAASGVAFDRCHVQVAVCNPSRASTWTGIRPDRLGTWTLTIHFRESMPDAVTLPQYLRRFGYTCEGYGKIFHNPWQDPRSWDKPHQWGNAGFGNYTPEQRAFTKQVMETLPESDWRYNNLRGPITNAPDIADDQHADGAMTLLAIDRLKDLAQKDQPFFLAVGYVLPHLPWTPPKKYWDKYDRNTLPLAENPNPPEGAPEYSIGNNGELSHYADMIDMPTPYSGSLPESESRRLRHAYFAAISYVDAQIGRLLDSIEQNELAGNTAIVLWSDHGYKLGEHNGWGKMTNFTIDTHIPMIIRSPRAKANGQRCDQLIESLDLYPTICDVAGVPVPDFIDGKNAAHLLDDPSAVHKDAVFSQYIRGQLMGNSILTDKWRYVEWRSMADGSIEAQELYDQYADAAENKNVVDQYPNVITRLQERLKSVLAPHPIKLVPQVHSRRGGAPINITWVNEHPGVVRVTWIRPNGRRHVTFDVPPGSKRANSTFIGHVFSVESLDGKYDEIVTINKGDNQLHIGLAEQ</sequence>
<dbReference type="GO" id="GO:0005737">
    <property type="term" value="C:cytoplasm"/>
    <property type="evidence" value="ECO:0007669"/>
    <property type="project" value="TreeGrafter"/>
</dbReference>
<dbReference type="Gene3D" id="2.60.40.780">
    <property type="entry name" value="von Hippel-Lindau disease tumour suppressor, beta domain"/>
    <property type="match status" value="1"/>
</dbReference>
<comment type="similarity">
    <text evidence="2">Belongs to the sulfatase family.</text>
</comment>
<dbReference type="EMBL" id="PUHY01000012">
    <property type="protein sequence ID" value="PQO32752.1"/>
    <property type="molecule type" value="Genomic_DNA"/>
</dbReference>
<dbReference type="Pfam" id="PF00884">
    <property type="entry name" value="Sulfatase"/>
    <property type="match status" value="1"/>
</dbReference>
<dbReference type="Proteomes" id="UP000238322">
    <property type="component" value="Unassembled WGS sequence"/>
</dbReference>
<accession>A0A2S8FKQ2</accession>
<keyword evidence="3" id="KW-0479">Metal-binding</keyword>
<keyword evidence="4 7" id="KW-0732">Signal</keyword>
<organism evidence="9 10">
    <name type="scientific">Blastopirellula marina</name>
    <dbReference type="NCBI Taxonomy" id="124"/>
    <lineage>
        <taxon>Bacteria</taxon>
        <taxon>Pseudomonadati</taxon>
        <taxon>Planctomycetota</taxon>
        <taxon>Planctomycetia</taxon>
        <taxon>Pirellulales</taxon>
        <taxon>Pirellulaceae</taxon>
        <taxon>Blastopirellula</taxon>
    </lineage>
</organism>
<dbReference type="InterPro" id="IPR035874">
    <property type="entry name" value="IDS"/>
</dbReference>
<comment type="caution">
    <text evidence="9">The sequence shown here is derived from an EMBL/GenBank/DDBJ whole genome shotgun (WGS) entry which is preliminary data.</text>
</comment>
<evidence type="ECO:0000256" key="1">
    <source>
        <dbReference type="ARBA" id="ARBA00001913"/>
    </source>
</evidence>
<dbReference type="GO" id="GO:0004423">
    <property type="term" value="F:iduronate-2-sulfatase activity"/>
    <property type="evidence" value="ECO:0007669"/>
    <property type="project" value="InterPro"/>
</dbReference>
<dbReference type="InterPro" id="IPR036208">
    <property type="entry name" value="VHL_sf"/>
</dbReference>
<evidence type="ECO:0000256" key="4">
    <source>
        <dbReference type="ARBA" id="ARBA00022729"/>
    </source>
</evidence>
<comment type="cofactor">
    <cofactor evidence="1">
        <name>Ca(2+)</name>
        <dbReference type="ChEBI" id="CHEBI:29108"/>
    </cofactor>
</comment>
<evidence type="ECO:0000313" key="9">
    <source>
        <dbReference type="EMBL" id="PQO32752.1"/>
    </source>
</evidence>
<feature type="signal peptide" evidence="7">
    <location>
        <begin position="1"/>
        <end position="24"/>
    </location>
</feature>
<dbReference type="CDD" id="cd16030">
    <property type="entry name" value="iduronate-2-sulfatase"/>
    <property type="match status" value="1"/>
</dbReference>
<dbReference type="InterPro" id="IPR037140">
    <property type="entry name" value="VHL_beta_dom_sf"/>
</dbReference>
<dbReference type="PANTHER" id="PTHR45953:SF1">
    <property type="entry name" value="IDURONATE 2-SULFATASE"/>
    <property type="match status" value="1"/>
</dbReference>
<dbReference type="AlphaFoldDB" id="A0A2S8FKQ2"/>
<evidence type="ECO:0000256" key="3">
    <source>
        <dbReference type="ARBA" id="ARBA00022723"/>
    </source>
</evidence>
<dbReference type="OrthoDB" id="9782218at2"/>
<gene>
    <name evidence="9" type="ORF">C5Y83_21420</name>
</gene>
<protein>
    <submittedName>
        <fullName evidence="9">Iduronate-2-sulfatase</fullName>
    </submittedName>
</protein>
<dbReference type="InterPro" id="IPR000917">
    <property type="entry name" value="Sulfatase_N"/>
</dbReference>
<evidence type="ECO:0000259" key="8">
    <source>
        <dbReference type="Pfam" id="PF00884"/>
    </source>
</evidence>
<proteinExistence type="inferred from homology"/>
<evidence type="ECO:0000256" key="5">
    <source>
        <dbReference type="ARBA" id="ARBA00022801"/>
    </source>
</evidence>